<organism evidence="2 3">
    <name type="scientific">Nguyenibacter vanlangensis</name>
    <dbReference type="NCBI Taxonomy" id="1216886"/>
    <lineage>
        <taxon>Bacteria</taxon>
        <taxon>Pseudomonadati</taxon>
        <taxon>Pseudomonadota</taxon>
        <taxon>Alphaproteobacteria</taxon>
        <taxon>Acetobacterales</taxon>
        <taxon>Acetobacteraceae</taxon>
        <taxon>Nguyenibacter</taxon>
    </lineage>
</organism>
<feature type="chain" id="PRO_5030783915" evidence="1">
    <location>
        <begin position="35"/>
        <end position="416"/>
    </location>
</feature>
<dbReference type="AlphaFoldDB" id="A0A7Y7IV94"/>
<protein>
    <submittedName>
        <fullName evidence="2">Outer membrane beta-barrel protein</fullName>
    </submittedName>
</protein>
<gene>
    <name evidence="2" type="ORF">HUK84_07530</name>
</gene>
<name>A0A7Y7IV94_9PROT</name>
<keyword evidence="1" id="KW-0732">Signal</keyword>
<evidence type="ECO:0000256" key="1">
    <source>
        <dbReference type="SAM" id="SignalP"/>
    </source>
</evidence>
<dbReference type="Proteomes" id="UP000534870">
    <property type="component" value="Unassembled WGS sequence"/>
</dbReference>
<dbReference type="EMBL" id="JABXXP010000101">
    <property type="protein sequence ID" value="NVN10994.1"/>
    <property type="molecule type" value="Genomic_DNA"/>
</dbReference>
<evidence type="ECO:0000313" key="3">
    <source>
        <dbReference type="Proteomes" id="UP000534870"/>
    </source>
</evidence>
<feature type="signal peptide" evidence="1">
    <location>
        <begin position="1"/>
        <end position="34"/>
    </location>
</feature>
<dbReference type="InterPro" id="IPR011486">
    <property type="entry name" value="BBP2"/>
</dbReference>
<dbReference type="Pfam" id="PF07642">
    <property type="entry name" value="BBP2"/>
    <property type="match status" value="1"/>
</dbReference>
<sequence>MQQNIGNFSFWRPTGCALLALLGTWSHMPSQARAQGAKDWFDAITVSGQIEGGIDANPARPADGNNFGRLIGDRATQALLDQVTITIAKTVDQTSSSYQAGFLLRGLYGADARYYNIAGISDRALTGRNQVMPAQAHLDLHLPWLTRHGLDMQAGILAAPMGVETLDPAMRSFYTLAYTTEYSTPFEHVGAMVQFHATDRWDILFGVDTGNQVSFGHGDDNDAAAGYFGLAGNGLAGGRLSLLYLSRVGPEDAVRALGPRANGAQRFWNDLDMTFKVDDRLSLTGEFNAMHDEGLRADTVSFVGFLGYRLTPTLTVNYRGEIYRDNTGQFVTGFLGDAAYMRALLGEPAATRTAPPTTYGALTLGVTWHPTLGRPFKLFEIRPEIRFDRSLNGTTPFNGLRNAGMFAFGGDALLGF</sequence>
<reference evidence="2 3" key="1">
    <citation type="submission" date="2020-06" db="EMBL/GenBank/DDBJ databases">
        <title>Description of novel acetic acid bacteria.</title>
        <authorList>
            <person name="Sombolestani A."/>
        </authorList>
    </citation>
    <scope>NUCLEOTIDE SEQUENCE [LARGE SCALE GENOMIC DNA]</scope>
    <source>
        <strain evidence="2 3">LMG 31431</strain>
    </source>
</reference>
<evidence type="ECO:0000313" key="2">
    <source>
        <dbReference type="EMBL" id="NVN10994.1"/>
    </source>
</evidence>
<comment type="caution">
    <text evidence="2">The sequence shown here is derived from an EMBL/GenBank/DDBJ whole genome shotgun (WGS) entry which is preliminary data.</text>
</comment>
<proteinExistence type="predicted"/>
<accession>A0A7Y7IV94</accession>
<dbReference type="RefSeq" id="WP_176639738.1">
    <property type="nucleotide sequence ID" value="NZ_JABXXP010000101.1"/>
</dbReference>